<protein>
    <recommendedName>
        <fullName evidence="4">LPXTG cell wall anchor domain-containing protein</fullName>
    </recommendedName>
</protein>
<keyword evidence="3" id="KW-1185">Reference proteome</keyword>
<dbReference type="EMBL" id="VCYI01000004">
    <property type="protein sequence ID" value="MDN7012355.1"/>
    <property type="molecule type" value="Genomic_DNA"/>
</dbReference>
<proteinExistence type="predicted"/>
<evidence type="ECO:0008006" key="4">
    <source>
        <dbReference type="Google" id="ProtNLM"/>
    </source>
</evidence>
<reference evidence="2" key="1">
    <citation type="submission" date="2019-05" db="EMBL/GenBank/DDBJ databases">
        <title>Isolation and characterization of methanogens from the cold seep sediment at Four-Way Closure Ridge.</title>
        <authorList>
            <person name="You Y.-T."/>
            <person name="Chen S.-C."/>
            <person name="Zhang W.-L."/>
            <person name="Lai M.-C."/>
        </authorList>
    </citation>
    <scope>NUCLEOTIDE SEQUENCE</scope>
    <source>
        <strain evidence="2">FWC-SCC3</strain>
    </source>
</reference>
<comment type="caution">
    <text evidence="2">The sequence shown here is derived from an EMBL/GenBank/DDBJ whole genome shotgun (WGS) entry which is preliminary data.</text>
</comment>
<sequence>MPGPVLGESPGQQIAIEYSFNESHVRIYEQMLAQNASVGEYYERVCPEFLEGMSPETRAHAYNTTMARHEPPGKQAAIGVASPVISVCGVPTHLAGIGTLALVGIVILGLLAAIWLIRKKR</sequence>
<accession>A0ABT8LZZ5</accession>
<dbReference type="Proteomes" id="UP001168423">
    <property type="component" value="Unassembled WGS sequence"/>
</dbReference>
<feature type="transmembrane region" description="Helical" evidence="1">
    <location>
        <begin position="94"/>
        <end position="117"/>
    </location>
</feature>
<evidence type="ECO:0000256" key="1">
    <source>
        <dbReference type="SAM" id="Phobius"/>
    </source>
</evidence>
<name>A0ABT8LZZ5_9EURY</name>
<dbReference type="RefSeq" id="WP_301676944.1">
    <property type="nucleotide sequence ID" value="NZ_VCYI01000004.1"/>
</dbReference>
<keyword evidence="1" id="KW-0472">Membrane</keyword>
<evidence type="ECO:0000313" key="2">
    <source>
        <dbReference type="EMBL" id="MDN7012355.1"/>
    </source>
</evidence>
<keyword evidence="1" id="KW-0812">Transmembrane</keyword>
<evidence type="ECO:0000313" key="3">
    <source>
        <dbReference type="Proteomes" id="UP001168423"/>
    </source>
</evidence>
<keyword evidence="1" id="KW-1133">Transmembrane helix</keyword>
<gene>
    <name evidence="2" type="ORF">FGW20_04725</name>
</gene>
<organism evidence="2 3">
    <name type="scientific">Methanoculleus methanifontis</name>
    <dbReference type="NCBI Taxonomy" id="2584086"/>
    <lineage>
        <taxon>Archaea</taxon>
        <taxon>Methanobacteriati</taxon>
        <taxon>Methanobacteriota</taxon>
        <taxon>Stenosarchaea group</taxon>
        <taxon>Methanomicrobia</taxon>
        <taxon>Methanomicrobiales</taxon>
        <taxon>Methanomicrobiaceae</taxon>
        <taxon>Methanoculleus</taxon>
    </lineage>
</organism>